<name>A0A2R6NNQ1_9APHY</name>
<dbReference type="Proteomes" id="UP000186601">
    <property type="component" value="Unassembled WGS sequence"/>
</dbReference>
<organism evidence="2 3">
    <name type="scientific">Hermanssonia centrifuga</name>
    <dbReference type="NCBI Taxonomy" id="98765"/>
    <lineage>
        <taxon>Eukaryota</taxon>
        <taxon>Fungi</taxon>
        <taxon>Dikarya</taxon>
        <taxon>Basidiomycota</taxon>
        <taxon>Agaricomycotina</taxon>
        <taxon>Agaricomycetes</taxon>
        <taxon>Polyporales</taxon>
        <taxon>Meruliaceae</taxon>
        <taxon>Hermanssonia</taxon>
    </lineage>
</organism>
<evidence type="ECO:0000313" key="3">
    <source>
        <dbReference type="Proteomes" id="UP000186601"/>
    </source>
</evidence>
<feature type="transmembrane region" description="Helical" evidence="1">
    <location>
        <begin position="33"/>
        <end position="54"/>
    </location>
</feature>
<keyword evidence="1" id="KW-0812">Transmembrane</keyword>
<protein>
    <submittedName>
        <fullName evidence="2">Uncharacterized protein</fullName>
    </submittedName>
</protein>
<reference evidence="2 3" key="1">
    <citation type="submission" date="2018-02" db="EMBL/GenBank/DDBJ databases">
        <title>Genome sequence of the basidiomycete white-rot fungus Phlebia centrifuga.</title>
        <authorList>
            <person name="Granchi Z."/>
            <person name="Peng M."/>
            <person name="de Vries R.P."/>
            <person name="Hilden K."/>
            <person name="Makela M.R."/>
            <person name="Grigoriev I."/>
            <person name="Riley R."/>
        </authorList>
    </citation>
    <scope>NUCLEOTIDE SEQUENCE [LARGE SCALE GENOMIC DNA]</scope>
    <source>
        <strain evidence="2 3">FBCC195</strain>
    </source>
</reference>
<dbReference type="AlphaFoldDB" id="A0A2R6NNQ1"/>
<proteinExistence type="predicted"/>
<comment type="caution">
    <text evidence="2">The sequence shown here is derived from an EMBL/GenBank/DDBJ whole genome shotgun (WGS) entry which is preliminary data.</text>
</comment>
<keyword evidence="1" id="KW-0472">Membrane</keyword>
<sequence length="101" mass="10857">MTRPGAGSNQELGAPLYATLLYPTLGTRVIRTLPYPILAGLVFCYLPVGFAPALRPDQPQSILKFEEPQNQTHGLGSHCGSQAVQALRDAPLAMRRRGGAQ</sequence>
<keyword evidence="1" id="KW-1133">Transmembrane helix</keyword>
<accession>A0A2R6NNQ1</accession>
<keyword evidence="3" id="KW-1185">Reference proteome</keyword>
<evidence type="ECO:0000256" key="1">
    <source>
        <dbReference type="SAM" id="Phobius"/>
    </source>
</evidence>
<gene>
    <name evidence="2" type="ORF">PHLCEN_2v10155</name>
</gene>
<evidence type="ECO:0000313" key="2">
    <source>
        <dbReference type="EMBL" id="PSR74065.1"/>
    </source>
</evidence>
<dbReference type="EMBL" id="MLYV02001022">
    <property type="protein sequence ID" value="PSR74065.1"/>
    <property type="molecule type" value="Genomic_DNA"/>
</dbReference>